<evidence type="ECO:0000256" key="8">
    <source>
        <dbReference type="ARBA" id="ARBA00023136"/>
    </source>
</evidence>
<feature type="transmembrane region" description="Helical" evidence="10">
    <location>
        <begin position="306"/>
        <end position="335"/>
    </location>
</feature>
<dbReference type="PANTHER" id="PTHR10050:SF46">
    <property type="entry name" value="PROTEIN O-MANNOSYL-TRANSFERASE 2"/>
    <property type="match status" value="1"/>
</dbReference>
<keyword evidence="7 10" id="KW-1133">Transmembrane helix</keyword>
<organism evidence="14 15">
    <name type="scientific">Bifidobacterium anseris</name>
    <dbReference type="NCBI Taxonomy" id="2020963"/>
    <lineage>
        <taxon>Bacteria</taxon>
        <taxon>Bacillati</taxon>
        <taxon>Actinomycetota</taxon>
        <taxon>Actinomycetes</taxon>
        <taxon>Bifidobacteriales</taxon>
        <taxon>Bifidobacteriaceae</taxon>
        <taxon>Bifidobacterium</taxon>
    </lineage>
</organism>
<dbReference type="Pfam" id="PF02366">
    <property type="entry name" value="PMT"/>
    <property type="match status" value="1"/>
</dbReference>
<evidence type="ECO:0000259" key="13">
    <source>
        <dbReference type="Pfam" id="PF16192"/>
    </source>
</evidence>
<feature type="transmembrane region" description="Helical" evidence="10">
    <location>
        <begin position="478"/>
        <end position="497"/>
    </location>
</feature>
<keyword evidence="8 10" id="KW-0472">Membrane</keyword>
<comment type="subcellular location">
    <subcellularLocation>
        <location evidence="10">Cell membrane</location>
    </subcellularLocation>
    <subcellularLocation>
        <location evidence="1">Endomembrane system</location>
        <topology evidence="1">Multi-pass membrane protein</topology>
    </subcellularLocation>
</comment>
<keyword evidence="6 10" id="KW-0812">Transmembrane</keyword>
<dbReference type="UniPathway" id="UPA00378"/>
<accession>A0A2N5J032</accession>
<dbReference type="InterPro" id="IPR032421">
    <property type="entry name" value="PMT_4TMC"/>
</dbReference>
<evidence type="ECO:0000313" key="14">
    <source>
        <dbReference type="EMBL" id="PLS27561.1"/>
    </source>
</evidence>
<dbReference type="EC" id="2.4.1.-" evidence="10"/>
<gene>
    <name evidence="14" type="ORF">CGZ88_0778</name>
</gene>
<feature type="transmembrane region" description="Helical" evidence="10">
    <location>
        <begin position="210"/>
        <end position="228"/>
    </location>
</feature>
<evidence type="ECO:0000256" key="3">
    <source>
        <dbReference type="ARBA" id="ARBA00007222"/>
    </source>
</evidence>
<feature type="transmembrane region" description="Helical" evidence="10">
    <location>
        <begin position="455"/>
        <end position="472"/>
    </location>
</feature>
<evidence type="ECO:0000256" key="5">
    <source>
        <dbReference type="ARBA" id="ARBA00022679"/>
    </source>
</evidence>
<proteinExistence type="inferred from homology"/>
<keyword evidence="4 10" id="KW-0328">Glycosyltransferase</keyword>
<dbReference type="InterPro" id="IPR027005">
    <property type="entry name" value="PMT-like"/>
</dbReference>
<keyword evidence="10" id="KW-1003">Cell membrane</keyword>
<dbReference type="GO" id="GO:0004169">
    <property type="term" value="F:dolichyl-phosphate-mannose-protein mannosyltransferase activity"/>
    <property type="evidence" value="ECO:0007669"/>
    <property type="project" value="UniProtKB-UniRule"/>
</dbReference>
<comment type="pathway">
    <text evidence="2 10">Protein modification; protein glycosylation.</text>
</comment>
<keyword evidence="15" id="KW-1185">Reference proteome</keyword>
<protein>
    <recommendedName>
        <fullName evidence="9 10">Polyprenol-phosphate-mannose--protein mannosyltransferase</fullName>
        <ecNumber evidence="10">2.4.1.-</ecNumber>
    </recommendedName>
</protein>
<evidence type="ECO:0000256" key="4">
    <source>
        <dbReference type="ARBA" id="ARBA00022676"/>
    </source>
</evidence>
<feature type="transmembrane region" description="Helical" evidence="10">
    <location>
        <begin position="509"/>
        <end position="531"/>
    </location>
</feature>
<dbReference type="InterPro" id="IPR003342">
    <property type="entry name" value="ArnT-like_N"/>
</dbReference>
<dbReference type="Proteomes" id="UP000234935">
    <property type="component" value="Unassembled WGS sequence"/>
</dbReference>
<feature type="transmembrane region" description="Helical" evidence="10">
    <location>
        <begin position="430"/>
        <end position="448"/>
    </location>
</feature>
<evidence type="ECO:0000256" key="7">
    <source>
        <dbReference type="ARBA" id="ARBA00022989"/>
    </source>
</evidence>
<evidence type="ECO:0000259" key="12">
    <source>
        <dbReference type="Pfam" id="PF02366"/>
    </source>
</evidence>
<keyword evidence="5 10" id="KW-0808">Transferase</keyword>
<evidence type="ECO:0000256" key="1">
    <source>
        <dbReference type="ARBA" id="ARBA00004127"/>
    </source>
</evidence>
<feature type="domain" description="Protein O-mannosyl-transferase C-terminal four TM" evidence="13">
    <location>
        <begin position="361"/>
        <end position="550"/>
    </location>
</feature>
<dbReference type="GO" id="GO:0005886">
    <property type="term" value="C:plasma membrane"/>
    <property type="evidence" value="ECO:0007669"/>
    <property type="project" value="UniProtKB-SubCell"/>
</dbReference>
<feature type="region of interest" description="Disordered" evidence="11">
    <location>
        <begin position="13"/>
        <end position="47"/>
    </location>
</feature>
<feature type="transmembrane region" description="Helical" evidence="10">
    <location>
        <begin position="275"/>
        <end position="294"/>
    </location>
</feature>
<dbReference type="GO" id="GO:0012505">
    <property type="term" value="C:endomembrane system"/>
    <property type="evidence" value="ECO:0007669"/>
    <property type="project" value="UniProtKB-SubCell"/>
</dbReference>
<reference evidence="14 15" key="1">
    <citation type="submission" date="2017-07" db="EMBL/GenBank/DDBJ databases">
        <title>Bifidobacterium novel species.</title>
        <authorList>
            <person name="Lugli G.A."/>
            <person name="Milani C."/>
            <person name="Duranti S."/>
            <person name="Mangifesta M."/>
        </authorList>
    </citation>
    <scope>NUCLEOTIDE SEQUENCE [LARGE SCALE GENOMIC DNA]</scope>
    <source>
        <strain evidence="15">Goo31D</strain>
    </source>
</reference>
<dbReference type="Pfam" id="PF16192">
    <property type="entry name" value="PMT_4TMC"/>
    <property type="match status" value="1"/>
</dbReference>
<feature type="compositionally biased region" description="Low complexity" evidence="11">
    <location>
        <begin position="33"/>
        <end position="44"/>
    </location>
</feature>
<feature type="domain" description="ArnT-like N-terminal" evidence="12">
    <location>
        <begin position="134"/>
        <end position="294"/>
    </location>
</feature>
<evidence type="ECO:0000313" key="15">
    <source>
        <dbReference type="Proteomes" id="UP000234935"/>
    </source>
</evidence>
<name>A0A2N5J032_9BIFI</name>
<comment type="caution">
    <text evidence="14">The sequence shown here is derived from an EMBL/GenBank/DDBJ whole genome shotgun (WGS) entry which is preliminary data.</text>
</comment>
<evidence type="ECO:0000256" key="11">
    <source>
        <dbReference type="SAM" id="MobiDB-lite"/>
    </source>
</evidence>
<comment type="function">
    <text evidence="10">Protein O-mannosyltransferase that catalyzes the transfer of a single mannose residue from a polyprenol phospho-mannosyl lipidic donor to the hydroxyl group of selected serine and threonine residues in acceptor proteins.</text>
</comment>
<evidence type="ECO:0000256" key="2">
    <source>
        <dbReference type="ARBA" id="ARBA00004922"/>
    </source>
</evidence>
<dbReference type="AlphaFoldDB" id="A0A2N5J032"/>
<feature type="transmembrane region" description="Helical" evidence="10">
    <location>
        <begin position="186"/>
        <end position="205"/>
    </location>
</feature>
<feature type="transmembrane region" description="Helical" evidence="10">
    <location>
        <begin position="158"/>
        <end position="180"/>
    </location>
</feature>
<evidence type="ECO:0000256" key="6">
    <source>
        <dbReference type="ARBA" id="ARBA00022692"/>
    </source>
</evidence>
<dbReference type="EMBL" id="NMYC01000002">
    <property type="protein sequence ID" value="PLS27561.1"/>
    <property type="molecule type" value="Genomic_DNA"/>
</dbReference>
<sequence length="551" mass="61730">MSIARSFANVMHAATRPRHGRRAHDTANDGAHTTTTATTAATTAPTPPLSAPVSWGLTLIVAFFGALLRIVRLGEPRAVVFDETYYVKDAWTMLNTGEPRDWPDSVVYDGASVSPNIPFAHGDVGGWLSSAEYVVHPPFGKWLIALGLKLCGGAQHVYAWRIATALAGVAAIVILIRLTLRLWRNMPIALVAGYLMAIDGVGIVLSRTGLLDNFIMVLALGAFMLLVMHRDWSRRRLFAAHEADPDGRPPQIAFSWYRVGAAILLGLTTGVKWSGTYFFAVFCVISVLWDAWLYHQAGYRHWFLNAGLGSGLLAALVMIPLYALSYLATWIGWFIHPDSYMHDWALSHPGQGVQWLPPTARSFVEYHRQMWQFHTTLDAPHDYKANPLTWPLQIRPTSFYWQKLGDHPGLCSLAPKSECVAAVTSLGNPVIWWLGSLCTLVAIGIAIAKRGDWRIWAVLAGFFAGWLPWAQYLHRTTFTFYSIVLLPWIILAICYVLDWIRTTCSPTLWRATLTAVLAVTTLVSIFFYPIWTAMPVPYEFWLSHMWFDSWI</sequence>
<evidence type="ECO:0000256" key="9">
    <source>
        <dbReference type="ARBA" id="ARBA00093617"/>
    </source>
</evidence>
<comment type="similarity">
    <text evidence="3 10">Belongs to the glycosyltransferase 39 family.</text>
</comment>
<dbReference type="PANTHER" id="PTHR10050">
    <property type="entry name" value="DOLICHYL-PHOSPHATE-MANNOSE--PROTEIN MANNOSYLTRANSFERASE"/>
    <property type="match status" value="1"/>
</dbReference>
<feature type="transmembrane region" description="Helical" evidence="10">
    <location>
        <begin position="53"/>
        <end position="71"/>
    </location>
</feature>
<evidence type="ECO:0000256" key="10">
    <source>
        <dbReference type="RuleBase" id="RU367007"/>
    </source>
</evidence>